<dbReference type="InterPro" id="IPR029472">
    <property type="entry name" value="Copia-like_N"/>
</dbReference>
<keyword evidence="3" id="KW-1185">Reference proteome</keyword>
<dbReference type="Pfam" id="PF14244">
    <property type="entry name" value="Retrotran_gag_3"/>
    <property type="match status" value="1"/>
</dbReference>
<proteinExistence type="predicted"/>
<dbReference type="PANTHER" id="PTHR37610:SF78">
    <property type="entry name" value="GAG-POLYPEPTIDE OF LTR COPIA-TYPE-RELATED"/>
    <property type="match status" value="1"/>
</dbReference>
<gene>
    <name evidence="2" type="ORF">R3W88_016709</name>
</gene>
<evidence type="ECO:0000313" key="3">
    <source>
        <dbReference type="Proteomes" id="UP001311915"/>
    </source>
</evidence>
<accession>A0AAV9KYI1</accession>
<reference evidence="2 3" key="1">
    <citation type="submission" date="2023-10" db="EMBL/GenBank/DDBJ databases">
        <title>Genome-Wide Identification Analysis in wild type Solanum Pinnatisectum Reveals Some Genes Defensing Phytophthora Infestans.</title>
        <authorList>
            <person name="Sun C."/>
        </authorList>
    </citation>
    <scope>NUCLEOTIDE SEQUENCE [LARGE SCALE GENOMIC DNA]</scope>
    <source>
        <strain evidence="2">LQN</strain>
        <tissue evidence="2">Leaf</tissue>
    </source>
</reference>
<feature type="domain" description="Retrotransposon Copia-like N-terminal" evidence="1">
    <location>
        <begin position="16"/>
        <end position="62"/>
    </location>
</feature>
<comment type="caution">
    <text evidence="2">The sequence shown here is derived from an EMBL/GenBank/DDBJ whole genome shotgun (WGS) entry which is preliminary data.</text>
</comment>
<dbReference type="PANTHER" id="PTHR37610">
    <property type="entry name" value="CCHC-TYPE DOMAIN-CONTAINING PROTEIN"/>
    <property type="match status" value="1"/>
</dbReference>
<dbReference type="Proteomes" id="UP001311915">
    <property type="component" value="Unassembled WGS sequence"/>
</dbReference>
<protein>
    <recommendedName>
        <fullName evidence="1">Retrotransposon Copia-like N-terminal domain-containing protein</fullName>
    </recommendedName>
</protein>
<evidence type="ECO:0000259" key="1">
    <source>
        <dbReference type="Pfam" id="PF14244"/>
    </source>
</evidence>
<dbReference type="EMBL" id="JAWPEI010000008">
    <property type="protein sequence ID" value="KAK4718371.1"/>
    <property type="molecule type" value="Genomic_DNA"/>
</dbReference>
<dbReference type="AlphaFoldDB" id="A0AAV9KYI1"/>
<sequence length="72" mass="8129">MATLDVSDPRHPLHLQPSDNPGNVIISIQLKGSENYSVWSRAMKIALRVKRKMGFIDGTCGKDLYKDDLEEE</sequence>
<name>A0AAV9KYI1_9SOLN</name>
<evidence type="ECO:0000313" key="2">
    <source>
        <dbReference type="EMBL" id="KAK4718371.1"/>
    </source>
</evidence>
<organism evidence="2 3">
    <name type="scientific">Solanum pinnatisectum</name>
    <name type="common">tansyleaf nightshade</name>
    <dbReference type="NCBI Taxonomy" id="50273"/>
    <lineage>
        <taxon>Eukaryota</taxon>
        <taxon>Viridiplantae</taxon>
        <taxon>Streptophyta</taxon>
        <taxon>Embryophyta</taxon>
        <taxon>Tracheophyta</taxon>
        <taxon>Spermatophyta</taxon>
        <taxon>Magnoliopsida</taxon>
        <taxon>eudicotyledons</taxon>
        <taxon>Gunneridae</taxon>
        <taxon>Pentapetalae</taxon>
        <taxon>asterids</taxon>
        <taxon>lamiids</taxon>
        <taxon>Solanales</taxon>
        <taxon>Solanaceae</taxon>
        <taxon>Solanoideae</taxon>
        <taxon>Solaneae</taxon>
        <taxon>Solanum</taxon>
    </lineage>
</organism>